<sequence length="37" mass="4717">MKVIEFEGRKFMVLESREDFDEFEEMLEEEMRKEERD</sequence>
<name>D0KSP6_SACS9</name>
<evidence type="ECO:0000313" key="1">
    <source>
        <dbReference type="EMBL" id="ACX91765.1"/>
    </source>
</evidence>
<dbReference type="HOGENOM" id="CLU_3362625_0_0_2"/>
<gene>
    <name evidence="1" type="ordered locus">Ssol_1538</name>
</gene>
<reference evidence="1" key="1">
    <citation type="submission" date="2009-10" db="EMBL/GenBank/DDBJ databases">
        <title>Complete sequence of Sulfolobus solfataricus 98/2.</title>
        <authorList>
            <consortium name="US DOE Joint Genome Institute"/>
            <person name="Lucas S."/>
            <person name="Copeland A."/>
            <person name="Lapidus A."/>
            <person name="Glavina del Rio T."/>
            <person name="Tice H."/>
            <person name="Bruce D."/>
            <person name="Goodwin L."/>
            <person name="Pitluck S."/>
            <person name="Munk A.C."/>
            <person name="Brettin T."/>
            <person name="Detter J.C."/>
            <person name="Han C."/>
            <person name="Tapia R."/>
            <person name="Larimer F."/>
            <person name="Land M."/>
            <person name="Hauser L."/>
            <person name="Kyrpides N."/>
            <person name="Ovchinnikova G."/>
            <person name="Mead D."/>
        </authorList>
    </citation>
    <scope>NUCLEOTIDE SEQUENCE [LARGE SCALE GENOMIC DNA]</scope>
    <source>
        <strain evidence="1">98/2</strain>
    </source>
</reference>
<organism evidence="1">
    <name type="scientific">Saccharolobus solfataricus (strain 98/2)</name>
    <name type="common">Sulfolobus solfataricus</name>
    <dbReference type="NCBI Taxonomy" id="555311"/>
    <lineage>
        <taxon>Archaea</taxon>
        <taxon>Thermoproteota</taxon>
        <taxon>Thermoprotei</taxon>
        <taxon>Sulfolobales</taxon>
        <taxon>Sulfolobaceae</taxon>
        <taxon>Saccharolobus</taxon>
    </lineage>
</organism>
<proteinExistence type="predicted"/>
<accession>D0KSP6</accession>
<protein>
    <submittedName>
        <fullName evidence="1">Uncharacterized protein</fullName>
    </submittedName>
</protein>
<dbReference type="EMBL" id="CP001800">
    <property type="protein sequence ID" value="ACX91765.1"/>
    <property type="molecule type" value="Genomic_DNA"/>
</dbReference>
<dbReference type="AlphaFoldDB" id="D0KSP6"/>
<dbReference type="KEGG" id="sol:Ssol_1538"/>